<dbReference type="Pfam" id="PF12638">
    <property type="entry name" value="Staygreen"/>
    <property type="match status" value="1"/>
</dbReference>
<protein>
    <submittedName>
        <fullName evidence="3">Staygreen family protein</fullName>
    </submittedName>
</protein>
<dbReference type="PANTHER" id="PTHR31750">
    <property type="entry name" value="PROTEIN STAY-GREEN 1, CHLOROPLASTIC-RELATED"/>
    <property type="match status" value="1"/>
</dbReference>
<name>A0A838CVY3_9BACI</name>
<sequence length="152" mass="17642">MMSFHPEKLSVTLIPPATKIEPIENRKYTLTHSDTTGELFLSTGTEYDIAAINPVMRDEVIAEWMKDDQNRYYLAGKAHVDGTNMDKSSSMIRFNVFKKEMETALKGITYGDRAFFAEYPTLQDAPIYIQYESIYPKYNQTFYYGTPRQYLT</sequence>
<dbReference type="InterPro" id="IPR024438">
    <property type="entry name" value="Staygreen"/>
</dbReference>
<keyword evidence="1" id="KW-0809">Transit peptide</keyword>
<evidence type="ECO:0000313" key="4">
    <source>
        <dbReference type="Proteomes" id="UP000571017"/>
    </source>
</evidence>
<evidence type="ECO:0000313" key="3">
    <source>
        <dbReference type="EMBL" id="MBA2175989.1"/>
    </source>
</evidence>
<reference evidence="3 4" key="1">
    <citation type="journal article" date="2004" name="Extremophiles">
        <title>Halobacillus locisalis sp. nov., a halophilic bacterium isolated from a marine solar saltern of the Yellow Sea in Korea.</title>
        <authorList>
            <person name="Yoon J.H."/>
            <person name="Kang K.H."/>
            <person name="Oh T.K."/>
            <person name="Park Y.H."/>
        </authorList>
    </citation>
    <scope>NUCLEOTIDE SEQUENCE [LARGE SCALE GENOMIC DNA]</scope>
    <source>
        <strain evidence="3 4">KCTC 3788</strain>
    </source>
</reference>
<dbReference type="AlphaFoldDB" id="A0A838CVY3"/>
<evidence type="ECO:0000259" key="2">
    <source>
        <dbReference type="Pfam" id="PF12638"/>
    </source>
</evidence>
<accession>A0A838CVY3</accession>
<keyword evidence="4" id="KW-1185">Reference proteome</keyword>
<organism evidence="3 4">
    <name type="scientific">Halobacillus locisalis</name>
    <dbReference type="NCBI Taxonomy" id="220753"/>
    <lineage>
        <taxon>Bacteria</taxon>
        <taxon>Bacillati</taxon>
        <taxon>Bacillota</taxon>
        <taxon>Bacilli</taxon>
        <taxon>Bacillales</taxon>
        <taxon>Bacillaceae</taxon>
        <taxon>Halobacillus</taxon>
    </lineage>
</organism>
<dbReference type="PANTHER" id="PTHR31750:SF4">
    <property type="entry name" value="LP06106P"/>
    <property type="match status" value="1"/>
</dbReference>
<dbReference type="Proteomes" id="UP000571017">
    <property type="component" value="Unassembled WGS sequence"/>
</dbReference>
<feature type="domain" description="Staygreen protein" evidence="2">
    <location>
        <begin position="4"/>
        <end position="150"/>
    </location>
</feature>
<evidence type="ECO:0000256" key="1">
    <source>
        <dbReference type="ARBA" id="ARBA00022946"/>
    </source>
</evidence>
<gene>
    <name evidence="3" type="ORF">H0266_13920</name>
</gene>
<dbReference type="EMBL" id="JACEFG010000003">
    <property type="protein sequence ID" value="MBA2175989.1"/>
    <property type="molecule type" value="Genomic_DNA"/>
</dbReference>
<proteinExistence type="predicted"/>
<comment type="caution">
    <text evidence="3">The sequence shown here is derived from an EMBL/GenBank/DDBJ whole genome shotgun (WGS) entry which is preliminary data.</text>
</comment>